<feature type="compositionally biased region" description="Basic residues" evidence="2">
    <location>
        <begin position="1"/>
        <end position="13"/>
    </location>
</feature>
<keyword evidence="1" id="KW-0238">DNA-binding</keyword>
<keyword evidence="5" id="KW-1185">Reference proteome</keyword>
<gene>
    <name evidence="4" type="primary">Cnig_chr_IV.g15722</name>
    <name evidence="4" type="ORF">B9Z55_015722</name>
</gene>
<comment type="caution">
    <text evidence="4">The sequence shown here is derived from an EMBL/GenBank/DDBJ whole genome shotgun (WGS) entry which is preliminary data.</text>
</comment>
<reference evidence="5" key="1">
    <citation type="submission" date="2017-10" db="EMBL/GenBank/DDBJ databases">
        <title>Rapid genome shrinkage in a self-fertile nematode reveals novel sperm competition proteins.</title>
        <authorList>
            <person name="Yin D."/>
            <person name="Schwarz E.M."/>
            <person name="Thomas C.G."/>
            <person name="Felde R.L."/>
            <person name="Korf I.F."/>
            <person name="Cutter A.D."/>
            <person name="Schartner C.M."/>
            <person name="Ralston E.J."/>
            <person name="Meyer B.J."/>
            <person name="Haag E.S."/>
        </authorList>
    </citation>
    <scope>NUCLEOTIDE SEQUENCE [LARGE SCALE GENOMIC DNA]</scope>
    <source>
        <strain evidence="5">JU1422</strain>
    </source>
</reference>
<sequence>MVKGKKWRKKTRGSFKDLGTSQKNSTLENRKVVESLVKSLENAKHSVDRGKESKAIERAADDAPDYMDQEHINREIVPYSNKTWERIFHLRFQKKRSLATLVHNYRLLKSPENASVYIARKMKEMQSSSKKLSKSDLLALDRSTWKVILKMDENYETIHDYIISEVALREAKKMGKVFKASRKWVLNFKKKYNLKSRHIDAFVTNKKVESREDLKKTINAFREKIWPTLRKKYPEKKIWNADQTGLKLESVGLRTITVKGKKKIYRKIQRSSAVTHSVTLHIAISAAGKLFKKAYLVLHEKKLPRKFEKIRNNFEYLRITNTNSGMMNSVKSIDWMKNTFLPSIPKNSALLLDSWTGFDQMEKLPDIKKKALQIQILPAGTTAELQPLDVYFNRQLKSFNKRMNEKIKIYHSKYTISKRENLLSLINLMMSQFAAPMFQPMIQLAWFKAGYTKTHPPPFITPATFCFSIPEDNLNVYHKNEQSYGCSNGTDSELTKNHKMPRHLNRPSRGQL</sequence>
<evidence type="ECO:0000256" key="2">
    <source>
        <dbReference type="SAM" id="MobiDB-lite"/>
    </source>
</evidence>
<feature type="domain" description="HTH CENPB-type" evidence="3">
    <location>
        <begin position="128"/>
        <end position="198"/>
    </location>
</feature>
<dbReference type="InterPro" id="IPR004875">
    <property type="entry name" value="DDE_SF_endonuclease_dom"/>
</dbReference>
<dbReference type="Pfam" id="PF03221">
    <property type="entry name" value="HTH_Tnp_Tc5"/>
    <property type="match status" value="1"/>
</dbReference>
<protein>
    <recommendedName>
        <fullName evidence="3">HTH CENPB-type domain-containing protein</fullName>
    </recommendedName>
</protein>
<dbReference type="SMART" id="SM00674">
    <property type="entry name" value="CENPB"/>
    <property type="match status" value="1"/>
</dbReference>
<dbReference type="PROSITE" id="PS51253">
    <property type="entry name" value="HTH_CENPB"/>
    <property type="match status" value="1"/>
</dbReference>
<evidence type="ECO:0000256" key="1">
    <source>
        <dbReference type="ARBA" id="ARBA00023125"/>
    </source>
</evidence>
<dbReference type="PANTHER" id="PTHR19303:SF73">
    <property type="entry name" value="PROTEIN PDC2"/>
    <property type="match status" value="1"/>
</dbReference>
<feature type="region of interest" description="Disordered" evidence="2">
    <location>
        <begin position="1"/>
        <end position="26"/>
    </location>
</feature>
<proteinExistence type="predicted"/>
<evidence type="ECO:0000313" key="5">
    <source>
        <dbReference type="Proteomes" id="UP000230233"/>
    </source>
</evidence>
<dbReference type="GO" id="GO:0005634">
    <property type="term" value="C:nucleus"/>
    <property type="evidence" value="ECO:0007669"/>
    <property type="project" value="TreeGrafter"/>
</dbReference>
<organism evidence="4 5">
    <name type="scientific">Caenorhabditis nigoni</name>
    <dbReference type="NCBI Taxonomy" id="1611254"/>
    <lineage>
        <taxon>Eukaryota</taxon>
        <taxon>Metazoa</taxon>
        <taxon>Ecdysozoa</taxon>
        <taxon>Nematoda</taxon>
        <taxon>Chromadorea</taxon>
        <taxon>Rhabditida</taxon>
        <taxon>Rhabditina</taxon>
        <taxon>Rhabditomorpha</taxon>
        <taxon>Rhabditoidea</taxon>
        <taxon>Rhabditidae</taxon>
        <taxon>Peloderinae</taxon>
        <taxon>Caenorhabditis</taxon>
    </lineage>
</organism>
<accession>A0A2G5UBJ9</accession>
<feature type="compositionally biased region" description="Basic residues" evidence="2">
    <location>
        <begin position="497"/>
        <end position="506"/>
    </location>
</feature>
<name>A0A2G5UBJ9_9PELO</name>
<dbReference type="STRING" id="1611254.A0A2G5UBJ9"/>
<dbReference type="InterPro" id="IPR006600">
    <property type="entry name" value="HTH_CenpB_DNA-bd_dom"/>
</dbReference>
<feature type="region of interest" description="Disordered" evidence="2">
    <location>
        <begin position="487"/>
        <end position="512"/>
    </location>
</feature>
<dbReference type="OrthoDB" id="5876883at2759"/>
<evidence type="ECO:0000259" key="3">
    <source>
        <dbReference type="PROSITE" id="PS51253"/>
    </source>
</evidence>
<dbReference type="PANTHER" id="PTHR19303">
    <property type="entry name" value="TRANSPOSON"/>
    <property type="match status" value="1"/>
</dbReference>
<dbReference type="GO" id="GO:0003677">
    <property type="term" value="F:DNA binding"/>
    <property type="evidence" value="ECO:0007669"/>
    <property type="project" value="UniProtKB-KW"/>
</dbReference>
<evidence type="ECO:0000313" key="4">
    <source>
        <dbReference type="EMBL" id="PIC36894.1"/>
    </source>
</evidence>
<dbReference type="EMBL" id="PDUG01000004">
    <property type="protein sequence ID" value="PIC36894.1"/>
    <property type="molecule type" value="Genomic_DNA"/>
</dbReference>
<dbReference type="AlphaFoldDB" id="A0A2G5UBJ9"/>
<dbReference type="InterPro" id="IPR050863">
    <property type="entry name" value="CenT-Element_Derived"/>
</dbReference>
<dbReference type="Proteomes" id="UP000230233">
    <property type="component" value="Chromosome IV"/>
</dbReference>
<dbReference type="Pfam" id="PF03184">
    <property type="entry name" value="DDE_1"/>
    <property type="match status" value="1"/>
</dbReference>